<dbReference type="AlphaFoldDB" id="A0A953LER3"/>
<feature type="binding site" evidence="8">
    <location>
        <position position="40"/>
    </location>
    <ligand>
        <name>Mg(2+)</name>
        <dbReference type="ChEBI" id="CHEBI:18420"/>
    </ligand>
</feature>
<dbReference type="PROSITE" id="PS00513">
    <property type="entry name" value="ADENYLOSUCCIN_SYN_2"/>
    <property type="match status" value="1"/>
</dbReference>
<evidence type="ECO:0000256" key="9">
    <source>
        <dbReference type="PROSITE-ProRule" id="PRU10134"/>
    </source>
</evidence>
<dbReference type="GO" id="GO:0000287">
    <property type="term" value="F:magnesium ion binding"/>
    <property type="evidence" value="ECO:0007669"/>
    <property type="project" value="UniProtKB-UniRule"/>
</dbReference>
<comment type="subunit">
    <text evidence="1 8">Homodimer.</text>
</comment>
<comment type="catalytic activity">
    <reaction evidence="8 10">
        <text>IMP + L-aspartate + GTP = N(6)-(1,2-dicarboxyethyl)-AMP + GDP + phosphate + 2 H(+)</text>
        <dbReference type="Rhea" id="RHEA:15753"/>
        <dbReference type="ChEBI" id="CHEBI:15378"/>
        <dbReference type="ChEBI" id="CHEBI:29991"/>
        <dbReference type="ChEBI" id="CHEBI:37565"/>
        <dbReference type="ChEBI" id="CHEBI:43474"/>
        <dbReference type="ChEBI" id="CHEBI:57567"/>
        <dbReference type="ChEBI" id="CHEBI:58053"/>
        <dbReference type="ChEBI" id="CHEBI:58189"/>
        <dbReference type="EC" id="6.3.4.4"/>
    </reaction>
</comment>
<dbReference type="InterPro" id="IPR027417">
    <property type="entry name" value="P-loop_NTPase"/>
</dbReference>
<evidence type="ECO:0000256" key="4">
    <source>
        <dbReference type="ARBA" id="ARBA00022741"/>
    </source>
</evidence>
<keyword evidence="8" id="KW-0963">Cytoplasm</keyword>
<dbReference type="SMART" id="SM00788">
    <property type="entry name" value="Adenylsucc_synt"/>
    <property type="match status" value="1"/>
</dbReference>
<dbReference type="FunFam" id="3.90.170.10:FF:000001">
    <property type="entry name" value="Adenylosuccinate synthetase"/>
    <property type="match status" value="1"/>
</dbReference>
<dbReference type="Gene3D" id="3.40.440.10">
    <property type="entry name" value="Adenylosuccinate Synthetase, subunit A, domain 1"/>
    <property type="match status" value="1"/>
</dbReference>
<dbReference type="Gene3D" id="1.10.300.10">
    <property type="entry name" value="Adenylosuccinate Synthetase, subunit A, domain 2"/>
    <property type="match status" value="1"/>
</dbReference>
<evidence type="ECO:0000256" key="3">
    <source>
        <dbReference type="ARBA" id="ARBA00022723"/>
    </source>
</evidence>
<evidence type="ECO:0000256" key="1">
    <source>
        <dbReference type="ARBA" id="ARBA00011738"/>
    </source>
</evidence>
<organism evidence="11 12">
    <name type="scientific">Symbiobacterium thermophilum</name>
    <dbReference type="NCBI Taxonomy" id="2734"/>
    <lineage>
        <taxon>Bacteria</taxon>
        <taxon>Bacillati</taxon>
        <taxon>Bacillota</taxon>
        <taxon>Clostridia</taxon>
        <taxon>Eubacteriales</taxon>
        <taxon>Symbiobacteriaceae</taxon>
        <taxon>Symbiobacterium</taxon>
    </lineage>
</organism>
<dbReference type="GO" id="GO:0044208">
    <property type="term" value="P:'de novo' AMP biosynthetic process"/>
    <property type="evidence" value="ECO:0007669"/>
    <property type="project" value="UniProtKB-UniRule"/>
</dbReference>
<dbReference type="NCBIfam" id="NF002223">
    <property type="entry name" value="PRK01117.1"/>
    <property type="match status" value="1"/>
</dbReference>
<name>A0A953LER3_SYMTR</name>
<comment type="function">
    <text evidence="8">Plays an important role in the de novo pathway of purine nucleotide biosynthesis. Catalyzes the first committed step in the biosynthesis of AMP from IMP.</text>
</comment>
<gene>
    <name evidence="8" type="primary">purA</name>
    <name evidence="11" type="ORF">CWE10_11345</name>
</gene>
<evidence type="ECO:0000313" key="12">
    <source>
        <dbReference type="Proteomes" id="UP000732377"/>
    </source>
</evidence>
<evidence type="ECO:0000256" key="2">
    <source>
        <dbReference type="ARBA" id="ARBA00022598"/>
    </source>
</evidence>
<dbReference type="InterPro" id="IPR042110">
    <property type="entry name" value="Adenylosuccinate_synth_dom2"/>
</dbReference>
<dbReference type="FunFam" id="1.10.300.10:FF:000001">
    <property type="entry name" value="Adenylosuccinate synthetase"/>
    <property type="match status" value="1"/>
</dbReference>
<dbReference type="NCBIfam" id="TIGR00184">
    <property type="entry name" value="purA"/>
    <property type="match status" value="1"/>
</dbReference>
<keyword evidence="6 8" id="KW-0460">Magnesium</keyword>
<dbReference type="GO" id="GO:0046040">
    <property type="term" value="P:IMP metabolic process"/>
    <property type="evidence" value="ECO:0007669"/>
    <property type="project" value="TreeGrafter"/>
</dbReference>
<dbReference type="GO" id="GO:0004019">
    <property type="term" value="F:adenylosuccinate synthase activity"/>
    <property type="evidence" value="ECO:0007669"/>
    <property type="project" value="UniProtKB-UniRule"/>
</dbReference>
<feature type="binding site" evidence="8">
    <location>
        <position position="304"/>
    </location>
    <ligand>
        <name>GTP</name>
        <dbReference type="ChEBI" id="CHEBI:37565"/>
    </ligand>
</feature>
<reference evidence="11" key="1">
    <citation type="submission" date="2017-11" db="EMBL/GenBank/DDBJ databases">
        <title>Three new genomes from thermophilic consortium.</title>
        <authorList>
            <person name="Quaggio R."/>
            <person name="Amgarten D."/>
            <person name="Setubal J.C."/>
        </authorList>
    </citation>
    <scope>NUCLEOTIDE SEQUENCE</scope>
    <source>
        <strain evidence="11">ZCTH01-B2</strain>
    </source>
</reference>
<dbReference type="InterPro" id="IPR033128">
    <property type="entry name" value="Adenylosuccin_syn_Lys_AS"/>
</dbReference>
<dbReference type="PROSITE" id="PS01266">
    <property type="entry name" value="ADENYLOSUCCIN_SYN_1"/>
    <property type="match status" value="1"/>
</dbReference>
<evidence type="ECO:0000256" key="10">
    <source>
        <dbReference type="RuleBase" id="RU000520"/>
    </source>
</evidence>
<dbReference type="GO" id="GO:0005737">
    <property type="term" value="C:cytoplasm"/>
    <property type="evidence" value="ECO:0007669"/>
    <property type="project" value="UniProtKB-SubCell"/>
</dbReference>
<feature type="binding site" description="in other chain" evidence="8">
    <location>
        <position position="238"/>
    </location>
    <ligand>
        <name>IMP</name>
        <dbReference type="ChEBI" id="CHEBI:58053"/>
        <note>ligand shared between dimeric partners</note>
    </ligand>
</feature>
<feature type="binding site" evidence="8">
    <location>
        <position position="13"/>
    </location>
    <ligand>
        <name>Mg(2+)</name>
        <dbReference type="ChEBI" id="CHEBI:18420"/>
    </ligand>
</feature>
<feature type="binding site" evidence="8">
    <location>
        <begin position="40"/>
        <end position="42"/>
    </location>
    <ligand>
        <name>GTP</name>
        <dbReference type="ChEBI" id="CHEBI:37565"/>
    </ligand>
</feature>
<feature type="binding site" description="in other chain" evidence="8">
    <location>
        <begin position="38"/>
        <end position="41"/>
    </location>
    <ligand>
        <name>IMP</name>
        <dbReference type="ChEBI" id="CHEBI:58053"/>
        <note>ligand shared between dimeric partners</note>
    </ligand>
</feature>
<dbReference type="GO" id="GO:0005525">
    <property type="term" value="F:GTP binding"/>
    <property type="evidence" value="ECO:0007669"/>
    <property type="project" value="UniProtKB-UniRule"/>
</dbReference>
<dbReference type="HAMAP" id="MF_00011">
    <property type="entry name" value="Adenylosucc_synth"/>
    <property type="match status" value="1"/>
</dbReference>
<evidence type="ECO:0000313" key="11">
    <source>
        <dbReference type="EMBL" id="MBY6276785.1"/>
    </source>
</evidence>
<feature type="binding site" evidence="8">
    <location>
        <begin position="417"/>
        <end position="419"/>
    </location>
    <ligand>
        <name>GTP</name>
        <dbReference type="ChEBI" id="CHEBI:37565"/>
    </ligand>
</feature>
<comment type="cofactor">
    <cofactor evidence="8">
        <name>Mg(2+)</name>
        <dbReference type="ChEBI" id="CHEBI:18420"/>
    </cofactor>
    <text evidence="8">Binds 1 Mg(2+) ion per subunit.</text>
</comment>
<evidence type="ECO:0000256" key="5">
    <source>
        <dbReference type="ARBA" id="ARBA00022755"/>
    </source>
</evidence>
<feature type="binding site" evidence="8">
    <location>
        <begin position="330"/>
        <end position="332"/>
    </location>
    <ligand>
        <name>GTP</name>
        <dbReference type="ChEBI" id="CHEBI:37565"/>
    </ligand>
</feature>
<evidence type="ECO:0000256" key="7">
    <source>
        <dbReference type="ARBA" id="ARBA00023134"/>
    </source>
</evidence>
<dbReference type="EC" id="6.3.4.4" evidence="8 10"/>
<feature type="binding site" evidence="8">
    <location>
        <position position="142"/>
    </location>
    <ligand>
        <name>IMP</name>
        <dbReference type="ChEBI" id="CHEBI:58053"/>
        <note>ligand shared between dimeric partners</note>
    </ligand>
</feature>
<feature type="binding site" description="in other chain" evidence="8">
    <location>
        <position position="128"/>
    </location>
    <ligand>
        <name>IMP</name>
        <dbReference type="ChEBI" id="CHEBI:58053"/>
        <note>ligand shared between dimeric partners</note>
    </ligand>
</feature>
<feature type="active site" description="Proton donor" evidence="8">
    <location>
        <position position="41"/>
    </location>
</feature>
<feature type="binding site" evidence="8">
    <location>
        <begin position="298"/>
        <end position="304"/>
    </location>
    <ligand>
        <name>substrate</name>
    </ligand>
</feature>
<dbReference type="Pfam" id="PF00709">
    <property type="entry name" value="Adenylsucc_synt"/>
    <property type="match status" value="1"/>
</dbReference>
<dbReference type="Proteomes" id="UP000732377">
    <property type="component" value="Unassembled WGS sequence"/>
</dbReference>
<dbReference type="PANTHER" id="PTHR11846:SF0">
    <property type="entry name" value="ADENYLOSUCCINATE SYNTHETASE"/>
    <property type="match status" value="1"/>
</dbReference>
<dbReference type="InterPro" id="IPR001114">
    <property type="entry name" value="Adenylosuccinate_synthetase"/>
</dbReference>
<feature type="active site" evidence="9">
    <location>
        <position position="139"/>
    </location>
</feature>
<keyword evidence="5 8" id="KW-0658">Purine biosynthesis</keyword>
<sequence>MPVVVVMGAQWGDEGKGKFVDLLAERAQVVVRSTGGSNAGHTVWAGGRQYKLHQVPSGILYPGTLCVIGHGVVLDPPKLLEEMDRLASQGVDLSNLRISGGAHIVFPFHIRLDEAEEDRKGDRKIGTTRRGIGPAYMDKFARVGIRLVDMLDRDEFLPKLTALVEEKNRILEKVYGLPGFTVEEIAEPYLEYAERLRPYVANTVELVNDAIDAGKNVLFEGAQGHLLDIDFGTYPYVTASHPIAAGAIIGAGVGPTKVSRVVGVVKAYTSRVGEGPFPTELHGEEAHRIREEGHEYGTTTGRPRRIGWLDLVMVRYACRVSGITDLAVPHLDTLAKTGLPTLKVCVGYRMPDGTVTREFPVGLKALSQVEPVYEELPNWEWSAEMSTARQYDELPEGARRYVRLIEDVTGVRVSILGVGSERTQAIYRSAIF</sequence>
<dbReference type="RefSeq" id="WP_273379862.1">
    <property type="nucleotide sequence ID" value="NZ_PIUK01000109.1"/>
</dbReference>
<keyword evidence="7 8" id="KW-0342">GTP-binding</keyword>
<dbReference type="InterPro" id="IPR042109">
    <property type="entry name" value="Adenylosuccinate_synth_dom1"/>
</dbReference>
<feature type="binding site" description="in other chain" evidence="8">
    <location>
        <begin position="13"/>
        <end position="16"/>
    </location>
    <ligand>
        <name>IMP</name>
        <dbReference type="ChEBI" id="CHEBI:58053"/>
        <note>ligand shared between dimeric partners</note>
    </ligand>
</feature>
<comment type="similarity">
    <text evidence="8 10">Belongs to the adenylosuccinate synthetase family.</text>
</comment>
<comment type="pathway">
    <text evidence="8 10">Purine metabolism; AMP biosynthesis via de novo pathway; AMP from IMP: step 1/2.</text>
</comment>
<keyword evidence="3 8" id="KW-0479">Metal-binding</keyword>
<feature type="binding site" evidence="8">
    <location>
        <begin position="12"/>
        <end position="18"/>
    </location>
    <ligand>
        <name>GTP</name>
        <dbReference type="ChEBI" id="CHEBI:37565"/>
    </ligand>
</feature>
<keyword evidence="2 8" id="KW-0436">Ligase</keyword>
<feature type="active site" description="Proton acceptor" evidence="8">
    <location>
        <position position="13"/>
    </location>
</feature>
<dbReference type="PANTHER" id="PTHR11846">
    <property type="entry name" value="ADENYLOSUCCINATE SYNTHETASE"/>
    <property type="match status" value="1"/>
</dbReference>
<dbReference type="InterPro" id="IPR018220">
    <property type="entry name" value="Adenylosuccin_syn_GTP-bd"/>
</dbReference>
<dbReference type="Gene3D" id="3.90.170.10">
    <property type="entry name" value="Adenylosuccinate Synthetase, subunit A, domain 3"/>
    <property type="match status" value="1"/>
</dbReference>
<dbReference type="EMBL" id="PIUK01000109">
    <property type="protein sequence ID" value="MBY6276785.1"/>
    <property type="molecule type" value="Genomic_DNA"/>
</dbReference>
<dbReference type="SUPFAM" id="SSF52540">
    <property type="entry name" value="P-loop containing nucleoside triphosphate hydrolases"/>
    <property type="match status" value="1"/>
</dbReference>
<feature type="binding site" description="in other chain" evidence="8">
    <location>
        <position position="223"/>
    </location>
    <ligand>
        <name>IMP</name>
        <dbReference type="ChEBI" id="CHEBI:58053"/>
        <note>ligand shared between dimeric partners</note>
    </ligand>
</feature>
<dbReference type="CDD" id="cd03108">
    <property type="entry name" value="AdSS"/>
    <property type="match status" value="1"/>
</dbReference>
<feature type="binding site" description="in other chain" evidence="8">
    <location>
        <position position="302"/>
    </location>
    <ligand>
        <name>IMP</name>
        <dbReference type="ChEBI" id="CHEBI:58053"/>
        <note>ligand shared between dimeric partners</note>
    </ligand>
</feature>
<comment type="caution">
    <text evidence="11">The sequence shown here is derived from an EMBL/GenBank/DDBJ whole genome shotgun (WGS) entry which is preliminary data.</text>
</comment>
<comment type="subcellular location">
    <subcellularLocation>
        <location evidence="8">Cytoplasm</location>
    </subcellularLocation>
</comment>
<protein>
    <recommendedName>
        <fullName evidence="8 10">Adenylosuccinate synthetase</fullName>
        <shortName evidence="8">AMPSase</shortName>
        <shortName evidence="8">AdSS</shortName>
        <ecNumber evidence="8 10">6.3.4.4</ecNumber>
    </recommendedName>
    <alternativeName>
        <fullName evidence="8">IMP--aspartate ligase</fullName>
    </alternativeName>
</protein>
<evidence type="ECO:0000256" key="6">
    <source>
        <dbReference type="ARBA" id="ARBA00022842"/>
    </source>
</evidence>
<dbReference type="InterPro" id="IPR042111">
    <property type="entry name" value="Adenylosuccinate_synth_dom3"/>
</dbReference>
<evidence type="ECO:0000256" key="8">
    <source>
        <dbReference type="HAMAP-Rule" id="MF_00011"/>
    </source>
</evidence>
<proteinExistence type="inferred from homology"/>
<accession>A0A953LER3</accession>
<keyword evidence="4 8" id="KW-0547">Nucleotide-binding</keyword>